<dbReference type="GO" id="GO:0016020">
    <property type="term" value="C:membrane"/>
    <property type="evidence" value="ECO:0007669"/>
    <property type="project" value="UniProtKB-SubCell"/>
</dbReference>
<keyword evidence="9" id="KW-1185">Reference proteome</keyword>
<dbReference type="PANTHER" id="PTHR23511:SF5">
    <property type="entry name" value="MAJOR FACILITATOR-TYPE TRANSPORTER HXNZ-RELATED"/>
    <property type="match status" value="1"/>
</dbReference>
<protein>
    <recommendedName>
        <fullName evidence="7">Major facilitator superfamily (MFS) profile domain-containing protein</fullName>
    </recommendedName>
</protein>
<reference evidence="8 9" key="1">
    <citation type="journal article" date="2021" name="Hortic Res">
        <title>Chromosome-scale assembly of the Dendrobium chrysotoxum genome enhances the understanding of orchid evolution.</title>
        <authorList>
            <person name="Zhang Y."/>
            <person name="Zhang G.Q."/>
            <person name="Zhang D."/>
            <person name="Liu X.D."/>
            <person name="Xu X.Y."/>
            <person name="Sun W.H."/>
            <person name="Yu X."/>
            <person name="Zhu X."/>
            <person name="Wang Z.W."/>
            <person name="Zhao X."/>
            <person name="Zhong W.Y."/>
            <person name="Chen H."/>
            <person name="Yin W.L."/>
            <person name="Huang T."/>
            <person name="Niu S.C."/>
            <person name="Liu Z.J."/>
        </authorList>
    </citation>
    <scope>NUCLEOTIDE SEQUENCE [LARGE SCALE GENOMIC DNA]</scope>
    <source>
        <strain evidence="8">Lindl</strain>
    </source>
</reference>
<sequence length="561" mass="62064">MRSNYKIHSIPVVLIAAASCFAARLELFKQLQRCRKKETERESKYRFDKLASLTLLGELAETYTVDDALISLGFGKFQTLVLFYSGVAYAAEAMEVMILSFIGSAVQSEWNLSPHEKSLVSSVVFAGMLVGACTWGVVSDNYGRRKGFFFTAIVISGAGFLSAFAPNYISLVILRFFVGAGLGGGPVLFSWFLEFVPAPSRGSWMVFFSFFWSIGTILEASLAWVVMPTLGWRWLLGLSSLPSFLLLIFYSMTPESPRYLCMKGRKSDAMHVLKCIARMNQNVLPSGELVSDRKAEAAELDENTNGFQGTHAEQVCKSGSSFIGYLASKINCIGALYKLLSRKLIRTTLLLWMGFFGNAFTYYGVILLTSGLSDGDENCKPIMLHLKSKEGSNLYKDVFITSMAEIPGLILSAVIVDRIGRKLSVASMLFATFAFLIPLVFHQKEVFTTALLFCARICITGSITTLSIYAPERDPLVSYIQESLQVVAETPFLPFQPPFSPIQPKPAGSGQQPLCPANQSPFQQTRTCRTPYKKLGCCYSSSKHQEGCCQPSRTVVFFFLV</sequence>
<feature type="transmembrane region" description="Helical" evidence="6">
    <location>
        <begin position="349"/>
        <end position="368"/>
    </location>
</feature>
<dbReference type="PROSITE" id="PS51257">
    <property type="entry name" value="PROKAR_LIPOPROTEIN"/>
    <property type="match status" value="1"/>
</dbReference>
<feature type="transmembrane region" description="Helical" evidence="6">
    <location>
        <begin position="118"/>
        <end position="138"/>
    </location>
</feature>
<dbReference type="Pfam" id="PF07690">
    <property type="entry name" value="MFS_1"/>
    <property type="match status" value="1"/>
</dbReference>
<dbReference type="PANTHER" id="PTHR23511">
    <property type="entry name" value="SYNAPTIC VESICLE GLYCOPROTEIN 2"/>
    <property type="match status" value="1"/>
</dbReference>
<feature type="transmembrane region" description="Helical" evidence="6">
    <location>
        <begin position="6"/>
        <end position="27"/>
    </location>
</feature>
<evidence type="ECO:0000313" key="9">
    <source>
        <dbReference type="Proteomes" id="UP000775213"/>
    </source>
</evidence>
<dbReference type="PROSITE" id="PS00216">
    <property type="entry name" value="SUGAR_TRANSPORT_1"/>
    <property type="match status" value="1"/>
</dbReference>
<keyword evidence="3 6" id="KW-0812">Transmembrane</keyword>
<dbReference type="InterPro" id="IPR020846">
    <property type="entry name" value="MFS_dom"/>
</dbReference>
<feature type="transmembrane region" description="Helical" evidence="6">
    <location>
        <begin position="81"/>
        <end position="106"/>
    </location>
</feature>
<feature type="transmembrane region" description="Helical" evidence="6">
    <location>
        <begin position="423"/>
        <end position="441"/>
    </location>
</feature>
<evidence type="ECO:0000256" key="2">
    <source>
        <dbReference type="ARBA" id="ARBA00022448"/>
    </source>
</evidence>
<dbReference type="Gene3D" id="1.20.1250.20">
    <property type="entry name" value="MFS general substrate transporter like domains"/>
    <property type="match status" value="1"/>
</dbReference>
<gene>
    <name evidence="8" type="ORF">IEQ34_008779</name>
</gene>
<dbReference type="InterPro" id="IPR036259">
    <property type="entry name" value="MFS_trans_sf"/>
</dbReference>
<evidence type="ECO:0000259" key="7">
    <source>
        <dbReference type="PROSITE" id="PS50850"/>
    </source>
</evidence>
<feature type="transmembrane region" description="Helical" evidence="6">
    <location>
        <begin position="172"/>
        <end position="193"/>
    </location>
</feature>
<evidence type="ECO:0000313" key="8">
    <source>
        <dbReference type="EMBL" id="KAH0461204.1"/>
    </source>
</evidence>
<evidence type="ECO:0000256" key="1">
    <source>
        <dbReference type="ARBA" id="ARBA00004141"/>
    </source>
</evidence>
<comment type="subcellular location">
    <subcellularLocation>
        <location evidence="1">Membrane</location>
        <topology evidence="1">Multi-pass membrane protein</topology>
    </subcellularLocation>
</comment>
<feature type="transmembrane region" description="Helical" evidence="6">
    <location>
        <begin position="232"/>
        <end position="253"/>
    </location>
</feature>
<evidence type="ECO:0000256" key="5">
    <source>
        <dbReference type="ARBA" id="ARBA00023136"/>
    </source>
</evidence>
<evidence type="ECO:0000256" key="6">
    <source>
        <dbReference type="SAM" id="Phobius"/>
    </source>
</evidence>
<dbReference type="AlphaFoldDB" id="A0AAV7GHH4"/>
<comment type="caution">
    <text evidence="8">The sequence shown here is derived from an EMBL/GenBank/DDBJ whole genome shotgun (WGS) entry which is preliminary data.</text>
</comment>
<dbReference type="InterPro" id="IPR005829">
    <property type="entry name" value="Sugar_transporter_CS"/>
</dbReference>
<evidence type="ECO:0000256" key="4">
    <source>
        <dbReference type="ARBA" id="ARBA00022989"/>
    </source>
</evidence>
<keyword evidence="5 6" id="KW-0472">Membrane</keyword>
<feature type="transmembrane region" description="Helical" evidence="6">
    <location>
        <begin position="147"/>
        <end position="166"/>
    </location>
</feature>
<feature type="transmembrane region" description="Helical" evidence="6">
    <location>
        <begin position="447"/>
        <end position="470"/>
    </location>
</feature>
<dbReference type="Proteomes" id="UP000775213">
    <property type="component" value="Unassembled WGS sequence"/>
</dbReference>
<evidence type="ECO:0000256" key="3">
    <source>
        <dbReference type="ARBA" id="ARBA00022692"/>
    </source>
</evidence>
<feature type="domain" description="Major facilitator superfamily (MFS) profile" evidence="7">
    <location>
        <begin position="81"/>
        <end position="561"/>
    </location>
</feature>
<dbReference type="EMBL" id="JAGFBR010000009">
    <property type="protein sequence ID" value="KAH0461204.1"/>
    <property type="molecule type" value="Genomic_DNA"/>
</dbReference>
<name>A0AAV7GHH4_DENCH</name>
<dbReference type="InterPro" id="IPR011701">
    <property type="entry name" value="MFS"/>
</dbReference>
<dbReference type="SUPFAM" id="SSF103473">
    <property type="entry name" value="MFS general substrate transporter"/>
    <property type="match status" value="1"/>
</dbReference>
<keyword evidence="2" id="KW-0813">Transport</keyword>
<accession>A0AAV7GHH4</accession>
<dbReference type="GO" id="GO:0022857">
    <property type="term" value="F:transmembrane transporter activity"/>
    <property type="evidence" value="ECO:0007669"/>
    <property type="project" value="InterPro"/>
</dbReference>
<feature type="transmembrane region" description="Helical" evidence="6">
    <location>
        <begin position="205"/>
        <end position="226"/>
    </location>
</feature>
<feature type="transmembrane region" description="Helical" evidence="6">
    <location>
        <begin position="398"/>
        <end position="416"/>
    </location>
</feature>
<organism evidence="8 9">
    <name type="scientific">Dendrobium chrysotoxum</name>
    <name type="common">Orchid</name>
    <dbReference type="NCBI Taxonomy" id="161865"/>
    <lineage>
        <taxon>Eukaryota</taxon>
        <taxon>Viridiplantae</taxon>
        <taxon>Streptophyta</taxon>
        <taxon>Embryophyta</taxon>
        <taxon>Tracheophyta</taxon>
        <taxon>Spermatophyta</taxon>
        <taxon>Magnoliopsida</taxon>
        <taxon>Liliopsida</taxon>
        <taxon>Asparagales</taxon>
        <taxon>Orchidaceae</taxon>
        <taxon>Epidendroideae</taxon>
        <taxon>Malaxideae</taxon>
        <taxon>Dendrobiinae</taxon>
        <taxon>Dendrobium</taxon>
    </lineage>
</organism>
<keyword evidence="4 6" id="KW-1133">Transmembrane helix</keyword>
<dbReference type="PROSITE" id="PS50850">
    <property type="entry name" value="MFS"/>
    <property type="match status" value="1"/>
</dbReference>
<proteinExistence type="predicted"/>